<organism evidence="1 2">
    <name type="scientific">Allacma fusca</name>
    <dbReference type="NCBI Taxonomy" id="39272"/>
    <lineage>
        <taxon>Eukaryota</taxon>
        <taxon>Metazoa</taxon>
        <taxon>Ecdysozoa</taxon>
        <taxon>Arthropoda</taxon>
        <taxon>Hexapoda</taxon>
        <taxon>Collembola</taxon>
        <taxon>Symphypleona</taxon>
        <taxon>Sminthuridae</taxon>
        <taxon>Allacma</taxon>
    </lineage>
</organism>
<name>A0A8J2JQK3_9HEXA</name>
<dbReference type="OrthoDB" id="2105199at2759"/>
<sequence>ILSVWLMSAVWTIIPLFGWNRYVPEGNMTACGLDYL</sequence>
<feature type="non-terminal residue" evidence="1">
    <location>
        <position position="36"/>
    </location>
</feature>
<comment type="caution">
    <text evidence="1">The sequence shown here is derived from an EMBL/GenBank/DDBJ whole genome shotgun (WGS) entry which is preliminary data.</text>
</comment>
<dbReference type="Proteomes" id="UP000708208">
    <property type="component" value="Unassembled WGS sequence"/>
</dbReference>
<evidence type="ECO:0000313" key="1">
    <source>
        <dbReference type="EMBL" id="CAG7725317.1"/>
    </source>
</evidence>
<reference evidence="1" key="1">
    <citation type="submission" date="2021-06" db="EMBL/GenBank/DDBJ databases">
        <authorList>
            <person name="Hodson N. C."/>
            <person name="Mongue J. A."/>
            <person name="Jaron S. K."/>
        </authorList>
    </citation>
    <scope>NUCLEOTIDE SEQUENCE</scope>
</reference>
<dbReference type="SUPFAM" id="SSF81321">
    <property type="entry name" value="Family A G protein-coupled receptor-like"/>
    <property type="match status" value="1"/>
</dbReference>
<gene>
    <name evidence="1" type="ORF">AFUS01_LOCUS14281</name>
</gene>
<dbReference type="EMBL" id="CAJVCH010120369">
    <property type="protein sequence ID" value="CAG7725317.1"/>
    <property type="molecule type" value="Genomic_DNA"/>
</dbReference>
<protein>
    <recommendedName>
        <fullName evidence="3">Rhodopsin</fullName>
    </recommendedName>
</protein>
<dbReference type="AlphaFoldDB" id="A0A8J2JQK3"/>
<proteinExistence type="predicted"/>
<evidence type="ECO:0008006" key="3">
    <source>
        <dbReference type="Google" id="ProtNLM"/>
    </source>
</evidence>
<keyword evidence="2" id="KW-1185">Reference proteome</keyword>
<feature type="non-terminal residue" evidence="1">
    <location>
        <position position="1"/>
    </location>
</feature>
<accession>A0A8J2JQK3</accession>
<evidence type="ECO:0000313" key="2">
    <source>
        <dbReference type="Proteomes" id="UP000708208"/>
    </source>
</evidence>